<evidence type="ECO:0000313" key="2">
    <source>
        <dbReference type="EMBL" id="UNY99762.1"/>
    </source>
</evidence>
<keyword evidence="3" id="KW-1185">Reference proteome</keyword>
<name>A0ABY3YPM5_9FLAO</name>
<reference evidence="2 3" key="1">
    <citation type="journal article" date="2018" name="Int. J. Syst. Evol. Microbiol.">
        <title>Zhouia spongiae sp. nov., isolated from a marine sponge.</title>
        <authorList>
            <person name="Zhuang L."/>
            <person name="Lin B."/>
            <person name="Qin F."/>
            <person name="Luo L."/>
        </authorList>
    </citation>
    <scope>NUCLEOTIDE SEQUENCE [LARGE SCALE GENOMIC DNA]</scope>
    <source>
        <strain evidence="2 3">HN-Y44</strain>
    </source>
</reference>
<accession>A0ABY3YPM5</accession>
<keyword evidence="1" id="KW-0472">Membrane</keyword>
<keyword evidence="1" id="KW-1133">Transmembrane helix</keyword>
<keyword evidence="1" id="KW-0812">Transmembrane</keyword>
<feature type="transmembrane region" description="Helical" evidence="1">
    <location>
        <begin position="12"/>
        <end position="29"/>
    </location>
</feature>
<evidence type="ECO:0000256" key="1">
    <source>
        <dbReference type="SAM" id="Phobius"/>
    </source>
</evidence>
<feature type="transmembrane region" description="Helical" evidence="1">
    <location>
        <begin position="50"/>
        <end position="69"/>
    </location>
</feature>
<gene>
    <name evidence="2" type="ORF">MQE36_05305</name>
</gene>
<dbReference type="RefSeq" id="WP_242938134.1">
    <property type="nucleotide sequence ID" value="NZ_CP094326.1"/>
</dbReference>
<dbReference type="Proteomes" id="UP000829476">
    <property type="component" value="Chromosome"/>
</dbReference>
<evidence type="ECO:0008006" key="4">
    <source>
        <dbReference type="Google" id="ProtNLM"/>
    </source>
</evidence>
<sequence>MKVFQYVSTDKLLLIISITVILILIIYVYKSYKDLRPVTLKVMRFLIKNLFLFLLIPAIVFFFYDYFFGEEITNPSHKRAHEFLLDLCKILFSAGVFSVGLNFLDSLNVFKRNFKKIVMSNEFDELMTNKIDALAYSPSHLLKQNNIEEIWQTVTLCKYKKEFPELYDKLKSKIRNDLFTKNNISYYYKNFQVNYKIKLLEDKYLEINERTSYTIIRPNRDEFEFDFSTSFNIEDENNGVDVKFYIKNGEQRDFEEIECVEETIKKIKKKTFSKMLSGHKEYHMESDVVLKQNIDEDRHFAFGSARLMDDLTVFIEHDKNINVIFKPLNNNKLYHNGTHHDDKHSYINRDVLLPGEKFIMFFYRKNQEIQ</sequence>
<feature type="transmembrane region" description="Helical" evidence="1">
    <location>
        <begin position="89"/>
        <end position="110"/>
    </location>
</feature>
<protein>
    <recommendedName>
        <fullName evidence="4">FHA domain-containing protein</fullName>
    </recommendedName>
</protein>
<organism evidence="2 3">
    <name type="scientific">Zhouia spongiae</name>
    <dbReference type="NCBI Taxonomy" id="2202721"/>
    <lineage>
        <taxon>Bacteria</taxon>
        <taxon>Pseudomonadati</taxon>
        <taxon>Bacteroidota</taxon>
        <taxon>Flavobacteriia</taxon>
        <taxon>Flavobacteriales</taxon>
        <taxon>Flavobacteriaceae</taxon>
        <taxon>Zhouia</taxon>
    </lineage>
</organism>
<dbReference type="EMBL" id="CP094326">
    <property type="protein sequence ID" value="UNY99762.1"/>
    <property type="molecule type" value="Genomic_DNA"/>
</dbReference>
<proteinExistence type="predicted"/>
<evidence type="ECO:0000313" key="3">
    <source>
        <dbReference type="Proteomes" id="UP000829476"/>
    </source>
</evidence>